<evidence type="ECO:0000259" key="5">
    <source>
        <dbReference type="PROSITE" id="PS50853"/>
    </source>
</evidence>
<proteinExistence type="predicted"/>
<accession>A0ABN1MF83</accession>
<evidence type="ECO:0000313" key="6">
    <source>
        <dbReference type="EMBL" id="GAA0871790.1"/>
    </source>
</evidence>
<dbReference type="InterPro" id="IPR003410">
    <property type="entry name" value="HYR_dom"/>
</dbReference>
<dbReference type="NCBIfam" id="TIGR04183">
    <property type="entry name" value="Por_Secre_tail"/>
    <property type="match status" value="1"/>
</dbReference>
<dbReference type="InterPro" id="IPR006626">
    <property type="entry name" value="PbH1"/>
</dbReference>
<feature type="domain" description="Fibronectin type-III" evidence="5">
    <location>
        <begin position="709"/>
        <end position="800"/>
    </location>
</feature>
<dbReference type="SMART" id="SM00710">
    <property type="entry name" value="PbH1"/>
    <property type="match status" value="9"/>
</dbReference>
<dbReference type="InterPro" id="IPR011050">
    <property type="entry name" value="Pectin_lyase_fold/virulence"/>
</dbReference>
<evidence type="ECO:0000256" key="2">
    <source>
        <dbReference type="ARBA" id="ARBA00022737"/>
    </source>
</evidence>
<evidence type="ECO:0000256" key="3">
    <source>
        <dbReference type="SAM" id="SignalP"/>
    </source>
</evidence>
<dbReference type="PANTHER" id="PTHR24273">
    <property type="entry name" value="FI04643P-RELATED"/>
    <property type="match status" value="1"/>
</dbReference>
<dbReference type="EMBL" id="BAAAFG010000012">
    <property type="protein sequence ID" value="GAA0871790.1"/>
    <property type="molecule type" value="Genomic_DNA"/>
</dbReference>
<dbReference type="InterPro" id="IPR039448">
    <property type="entry name" value="Beta_helix"/>
</dbReference>
<feature type="signal peptide" evidence="3">
    <location>
        <begin position="1"/>
        <end position="19"/>
    </location>
</feature>
<comment type="caution">
    <text evidence="6">The sequence shown here is derived from an EMBL/GenBank/DDBJ whole genome shotgun (WGS) entry which is preliminary data.</text>
</comment>
<dbReference type="Gene3D" id="2.160.20.10">
    <property type="entry name" value="Single-stranded right-handed beta-helix, Pectin lyase-like"/>
    <property type="match status" value="1"/>
</dbReference>
<keyword evidence="2" id="KW-0677">Repeat</keyword>
<evidence type="ECO:0000313" key="7">
    <source>
        <dbReference type="Proteomes" id="UP001500507"/>
    </source>
</evidence>
<dbReference type="RefSeq" id="WP_343764514.1">
    <property type="nucleotide sequence ID" value="NZ_BAAAFG010000012.1"/>
</dbReference>
<protein>
    <recommendedName>
        <fullName evidence="8">HYR domain-containing protein</fullName>
    </recommendedName>
</protein>
<name>A0ABN1MF83_9FLAO</name>
<keyword evidence="7" id="KW-1185">Reference proteome</keyword>
<sequence>MKKTILFFLLLTISIGTSAQTIYVDQSVASSGDGSTWSQAFQTIQEAVDAASPNYEIRIAEGIYQPTAEIEIEIPLILRGGFPIGGGDQDIENNITQIRADADPDNLIFVIFEIQENSPVSLEGITFNTINRGITLRSELTLSSCIFENAAQEGISLREEAKKLFINGCSFNNIIGRTITSLSSDNQLEEAVIINTTFQNGSASAISIGGTNSNVNRIVIQNCSIDNYSLDSLDILRLDAALITVNDFISQNNVMLGTGNDNLSYEGELIISNAKFLNNTGLSSNQLGVFGIGNMDMSNCLFSGQESTSGSSVSAGVEAAGDIMIDNTKFLNNNIGDSFATSGVSVIDGSLTLTNCQFKNNIATGSFSHTIEISSTIPNTPSIIENCTFENNSVDSGFSAVVALRTGAQPIISNSTFMNNTGSIGGSLILAYQFGDNDITFSNNAVLNNTVAGAIIEGPRNSSGTIQVENNLFDSNVGRTLLIEDNPLFIGSGNVYRGSVTNDFDAVSTVRLRNEYYEGNSDESAFIRLEDGICDMENILMISRASNANHRLIDSRTDAQLRIDNSTFSASDFSNTNVRIDFDGNLNSRFRNSVIWSGNDLTDSGFTGDISNVNVRRSLVKGEDLPGAGNLNGTIADNAPDFINPVQNDFRMLRCSPTINAGFNDYVDETQDLNGNPRIFQSTVDMGAYELQINANSTCNTENIPVCTTLSFPSSGSTDIPTDTSISWDAVPEAIGYFVSIGTTSGSTQLLNNQEVVNATSLTLADALPENTQIFVTIIPYNGAGSPGSCSSQSFTTREENDTGTTLTLLTQNITISLDNDGNAMITAADVDAGSSSTVGGLSLTLDQTTFSCDDIGFNAVTLTGSDNSGDTTSLIAVVTVVDNLAPIVTCPGNITVTETLPYSIPNYFDTNQVTATDNCTGTFSNVVQNPNPGTSLDAGEYTITTIVTDDFGNEIECSFILMVQDALSIPENDAALQLISVYPNPVKDILTISNTSNIILERLRVLDISGRSVIEAQSVSNTMDISRLQSGNYFVMIQTEYGQVTRRIVKK</sequence>
<feature type="domain" description="HYR" evidence="4">
    <location>
        <begin position="882"/>
        <end position="966"/>
    </location>
</feature>
<dbReference type="NCBIfam" id="NF041518">
    <property type="entry name" value="choice_anch_Q"/>
    <property type="match status" value="1"/>
</dbReference>
<dbReference type="InterPro" id="IPR003961">
    <property type="entry name" value="FN3_dom"/>
</dbReference>
<dbReference type="Pfam" id="PF13229">
    <property type="entry name" value="Beta_helix"/>
    <property type="match status" value="1"/>
</dbReference>
<evidence type="ECO:0008006" key="8">
    <source>
        <dbReference type="Google" id="ProtNLM"/>
    </source>
</evidence>
<dbReference type="InterPro" id="IPR012334">
    <property type="entry name" value="Pectin_lyas_fold"/>
</dbReference>
<dbReference type="SUPFAM" id="SSF51126">
    <property type="entry name" value="Pectin lyase-like"/>
    <property type="match status" value="2"/>
</dbReference>
<dbReference type="InterPro" id="IPR013783">
    <property type="entry name" value="Ig-like_fold"/>
</dbReference>
<dbReference type="PROSITE" id="PS50825">
    <property type="entry name" value="HYR"/>
    <property type="match status" value="1"/>
</dbReference>
<evidence type="ECO:0000256" key="1">
    <source>
        <dbReference type="ARBA" id="ARBA00022729"/>
    </source>
</evidence>
<reference evidence="6 7" key="1">
    <citation type="journal article" date="2019" name="Int. J. Syst. Evol. Microbiol.">
        <title>The Global Catalogue of Microorganisms (GCM) 10K type strain sequencing project: providing services to taxonomists for standard genome sequencing and annotation.</title>
        <authorList>
            <consortium name="The Broad Institute Genomics Platform"/>
            <consortium name="The Broad Institute Genome Sequencing Center for Infectious Disease"/>
            <person name="Wu L."/>
            <person name="Ma J."/>
        </authorList>
    </citation>
    <scope>NUCLEOTIDE SEQUENCE [LARGE SCALE GENOMIC DNA]</scope>
    <source>
        <strain evidence="6 7">JCM 16082</strain>
    </source>
</reference>
<dbReference type="Pfam" id="PF18962">
    <property type="entry name" value="Por_Secre_tail"/>
    <property type="match status" value="1"/>
</dbReference>
<dbReference type="Proteomes" id="UP001500507">
    <property type="component" value="Unassembled WGS sequence"/>
</dbReference>
<dbReference type="InterPro" id="IPR059226">
    <property type="entry name" value="Choice_anch_Q_dom"/>
</dbReference>
<dbReference type="InterPro" id="IPR026444">
    <property type="entry name" value="Secre_tail"/>
</dbReference>
<evidence type="ECO:0000259" key="4">
    <source>
        <dbReference type="PROSITE" id="PS50825"/>
    </source>
</evidence>
<dbReference type="Gene3D" id="2.60.40.10">
    <property type="entry name" value="Immunoglobulins"/>
    <property type="match status" value="1"/>
</dbReference>
<keyword evidence="1 3" id="KW-0732">Signal</keyword>
<dbReference type="PROSITE" id="PS50853">
    <property type="entry name" value="FN3"/>
    <property type="match status" value="1"/>
</dbReference>
<organism evidence="6 7">
    <name type="scientific">Gangjinia marincola</name>
    <dbReference type="NCBI Taxonomy" id="578463"/>
    <lineage>
        <taxon>Bacteria</taxon>
        <taxon>Pseudomonadati</taxon>
        <taxon>Bacteroidota</taxon>
        <taxon>Flavobacteriia</taxon>
        <taxon>Flavobacteriales</taxon>
        <taxon>Flavobacteriaceae</taxon>
        <taxon>Gangjinia</taxon>
    </lineage>
</organism>
<dbReference type="PANTHER" id="PTHR24273:SF32">
    <property type="entry name" value="HYALIN"/>
    <property type="match status" value="1"/>
</dbReference>
<gene>
    <name evidence="6" type="ORF">GCM10009117_09360</name>
</gene>
<dbReference type="Pfam" id="PF02494">
    <property type="entry name" value="HYR"/>
    <property type="match status" value="1"/>
</dbReference>
<feature type="chain" id="PRO_5046773108" description="HYR domain-containing protein" evidence="3">
    <location>
        <begin position="20"/>
        <end position="1052"/>
    </location>
</feature>